<sequence length="76" mass="8542">MFVNAPTIQEKILVWGNVHVKVRHQFRHAGGPGTPRRLALSHAAPAPDTSRPPLYRVGSPSYPQQSYTPTTILRKW</sequence>
<accession>A0A2H1WUD8</accession>
<proteinExistence type="predicted"/>
<reference evidence="2" key="1">
    <citation type="submission" date="2016-07" db="EMBL/GenBank/DDBJ databases">
        <authorList>
            <person name="Bretaudeau A."/>
        </authorList>
    </citation>
    <scope>NUCLEOTIDE SEQUENCE</scope>
    <source>
        <strain evidence="2">Rice</strain>
        <tissue evidence="2">Whole body</tissue>
    </source>
</reference>
<dbReference type="AlphaFoldDB" id="A0A2H1WUD8"/>
<evidence type="ECO:0000256" key="1">
    <source>
        <dbReference type="SAM" id="MobiDB-lite"/>
    </source>
</evidence>
<gene>
    <name evidence="2" type="ORF">SFRICE_039583</name>
</gene>
<organism evidence="2">
    <name type="scientific">Spodoptera frugiperda</name>
    <name type="common">Fall armyworm</name>
    <dbReference type="NCBI Taxonomy" id="7108"/>
    <lineage>
        <taxon>Eukaryota</taxon>
        <taxon>Metazoa</taxon>
        <taxon>Ecdysozoa</taxon>
        <taxon>Arthropoda</taxon>
        <taxon>Hexapoda</taxon>
        <taxon>Insecta</taxon>
        <taxon>Pterygota</taxon>
        <taxon>Neoptera</taxon>
        <taxon>Endopterygota</taxon>
        <taxon>Lepidoptera</taxon>
        <taxon>Glossata</taxon>
        <taxon>Ditrysia</taxon>
        <taxon>Noctuoidea</taxon>
        <taxon>Noctuidae</taxon>
        <taxon>Amphipyrinae</taxon>
        <taxon>Spodoptera</taxon>
    </lineage>
</organism>
<protein>
    <submittedName>
        <fullName evidence="2">SFRICE_039583</fullName>
    </submittedName>
</protein>
<dbReference type="EMBL" id="ODYU01011125">
    <property type="protein sequence ID" value="SOQ56670.1"/>
    <property type="molecule type" value="Genomic_DNA"/>
</dbReference>
<feature type="compositionally biased region" description="Polar residues" evidence="1">
    <location>
        <begin position="61"/>
        <end position="76"/>
    </location>
</feature>
<evidence type="ECO:0000313" key="2">
    <source>
        <dbReference type="EMBL" id="SOQ56670.1"/>
    </source>
</evidence>
<feature type="region of interest" description="Disordered" evidence="1">
    <location>
        <begin position="28"/>
        <end position="76"/>
    </location>
</feature>
<name>A0A2H1WUD8_SPOFR</name>